<name>A0ABR7W871_9ACTN</name>
<dbReference type="RefSeq" id="WP_190265956.1">
    <property type="nucleotide sequence ID" value="NZ_BAABAD010000003.1"/>
</dbReference>
<sequence>MSETYRRGDWVEVLSPEEIFQTLDDKSALENMPFMPEMLKFAGTRLQVSASAHKACDIVNTFQNRKVDDAVHLGVRCDGSSHGGCDAGCLLYWKTSWIKPVDGPGGADEHSADVELDPAERAVIDQGSRSAETGPDESSVRYSCQATKLFDASSPLGKTDVRQYWRDLTSRNVTLWTMMRFMPLAVYNTIVGRSGHGRKYPMVNGLIKGKKTPTESLDLQPGEIVEVKSNQEIMRTLNVEGSNRGMLFTTEMIPFCGKRYRVKKRVDRLLDEGSGEMITMKTPAIILEDAVCMGCYNPGYMFCPRGAYPMWREIWLKRVSEA</sequence>
<gene>
    <name evidence="2" type="ORF">IDF66_05425</name>
</gene>
<evidence type="ECO:0000256" key="1">
    <source>
        <dbReference type="SAM" id="MobiDB-lite"/>
    </source>
</evidence>
<reference evidence="2 3" key="1">
    <citation type="submission" date="2020-09" db="EMBL/GenBank/DDBJ databases">
        <title>Novel species in genus Gordonia.</title>
        <authorList>
            <person name="Zhang G."/>
        </authorList>
    </citation>
    <scope>NUCLEOTIDE SEQUENCE [LARGE SCALE GENOMIC DNA]</scope>
    <source>
        <strain evidence="2 3">ON-33</strain>
    </source>
</reference>
<feature type="region of interest" description="Disordered" evidence="1">
    <location>
        <begin position="121"/>
        <end position="140"/>
    </location>
</feature>
<dbReference type="EMBL" id="JACWMS010000001">
    <property type="protein sequence ID" value="MBD1319015.1"/>
    <property type="molecule type" value="Genomic_DNA"/>
</dbReference>
<dbReference type="Proteomes" id="UP000602395">
    <property type="component" value="Unassembled WGS sequence"/>
</dbReference>
<comment type="caution">
    <text evidence="2">The sequence shown here is derived from an EMBL/GenBank/DDBJ whole genome shotgun (WGS) entry which is preliminary data.</text>
</comment>
<proteinExistence type="predicted"/>
<evidence type="ECO:0000313" key="2">
    <source>
        <dbReference type="EMBL" id="MBD1319015.1"/>
    </source>
</evidence>
<evidence type="ECO:0000313" key="3">
    <source>
        <dbReference type="Proteomes" id="UP000602395"/>
    </source>
</evidence>
<organism evidence="2 3">
    <name type="scientific">Gordonia hankookensis</name>
    <dbReference type="NCBI Taxonomy" id="589403"/>
    <lineage>
        <taxon>Bacteria</taxon>
        <taxon>Bacillati</taxon>
        <taxon>Actinomycetota</taxon>
        <taxon>Actinomycetes</taxon>
        <taxon>Mycobacteriales</taxon>
        <taxon>Gordoniaceae</taxon>
        <taxon>Gordonia</taxon>
    </lineage>
</organism>
<keyword evidence="3" id="KW-1185">Reference proteome</keyword>
<accession>A0ABR7W871</accession>
<protein>
    <submittedName>
        <fullName evidence="2">Uncharacterized protein</fullName>
    </submittedName>
</protein>